<keyword evidence="2" id="KW-1185">Reference proteome</keyword>
<name>A0A4Y7XDD8_9GAMM</name>
<sequence length="241" mass="27626">MNSKQLFVLNYILEHVISENDEPIDEAYVNSQGLMVYDEAVKVFADYLKEYGNIEGIGQLKLMQAHLHRTFIFYGLEASKAKFETEQIDDLFSSGMITNKSRAVGQQKKDLEKLIKFVQEIQKLLHTTEACESILMQLTRERKRTIDHLDSLGIIESLALTKLQKIQPQGGRNKSRERQARLKMLSTLMYIAKNCNAPFKDANAGVFVDAIATIYEILKIEVNTFTRDFKEAKLNLKIAEE</sequence>
<evidence type="ECO:0000313" key="1">
    <source>
        <dbReference type="EMBL" id="TEU29235.1"/>
    </source>
</evidence>
<dbReference type="EMBL" id="SNTY01000014">
    <property type="protein sequence ID" value="TEU29235.1"/>
    <property type="molecule type" value="Genomic_DNA"/>
</dbReference>
<proteinExistence type="predicted"/>
<reference evidence="1 2" key="1">
    <citation type="submission" date="2019-03" db="EMBL/GenBank/DDBJ databases">
        <title>Alkanindiges illinoisensis: a potential pathogenic isolated from ascites of a gastric cancer patient with abdominal metastasis.</title>
        <authorList>
            <person name="Hu X."/>
            <person name="Yang B."/>
            <person name="Yan X."/>
            <person name="Lin L."/>
            <person name="Zhao H."/>
            <person name="Zhou F."/>
            <person name="Su B."/>
            <person name="Chen J."/>
            <person name="Rui Y."/>
            <person name="Wang Q."/>
            <person name="Zheng L."/>
        </authorList>
    </citation>
    <scope>NUCLEOTIDE SEQUENCE [LARGE SCALE GENOMIC DNA]</scope>
    <source>
        <strain evidence="1 2">NFYY 23406</strain>
    </source>
</reference>
<gene>
    <name evidence="1" type="ORF">E2B99_03985</name>
</gene>
<organism evidence="1 2">
    <name type="scientific">Alkanindiges illinoisensis</name>
    <dbReference type="NCBI Taxonomy" id="197183"/>
    <lineage>
        <taxon>Bacteria</taxon>
        <taxon>Pseudomonadati</taxon>
        <taxon>Pseudomonadota</taxon>
        <taxon>Gammaproteobacteria</taxon>
        <taxon>Moraxellales</taxon>
        <taxon>Moraxellaceae</taxon>
        <taxon>Alkanindiges</taxon>
    </lineage>
</organism>
<accession>A0A4Y7XDD8</accession>
<evidence type="ECO:0000313" key="2">
    <source>
        <dbReference type="Proteomes" id="UP000297834"/>
    </source>
</evidence>
<dbReference type="RefSeq" id="WP_134243687.1">
    <property type="nucleotide sequence ID" value="NZ_SNTY01000014.1"/>
</dbReference>
<protein>
    <submittedName>
        <fullName evidence="1">Uncharacterized protein</fullName>
    </submittedName>
</protein>
<comment type="caution">
    <text evidence="1">The sequence shown here is derived from an EMBL/GenBank/DDBJ whole genome shotgun (WGS) entry which is preliminary data.</text>
</comment>
<dbReference type="AlphaFoldDB" id="A0A4Y7XDD8"/>
<dbReference type="Proteomes" id="UP000297834">
    <property type="component" value="Unassembled WGS sequence"/>
</dbReference>